<sequence length="298" mass="32993">MMDPNHLNYHGQLEDNKNKNALKWAFIFITSFMLVEVVGGLITNSLALLSDAGHMLTDSLSLGFSLFAIIIGQKEANSKKTYGYRRIEIFAALLNGMTLIGIAIIIVIEAIHRITKPPEIASMGMLIVAVIGLLVNIAVALILNKGNEDNLNVRSAFLHVLGDMLGSVGAITAAILILLFGWKLADPIASMIVAIVISTSGFRVVRESFNIFMEAAPKELSTLMIKEKLLTIEEVQEVADLHLWMITSDYPSFTCHVIVSQDADEQVVLRKIQKMLHDDFSLHHMTIQIEKRNNLQSL</sequence>
<evidence type="ECO:0000256" key="3">
    <source>
        <dbReference type="ARBA" id="ARBA00022448"/>
    </source>
</evidence>
<gene>
    <name evidence="11" type="ORF">ACFPOH_13600</name>
</gene>
<dbReference type="EMBL" id="JBHSNQ010000179">
    <property type="protein sequence ID" value="MFC5542740.1"/>
    <property type="molecule type" value="Genomic_DNA"/>
</dbReference>
<protein>
    <submittedName>
        <fullName evidence="11">Cation diffusion facilitator family transporter</fullName>
    </submittedName>
</protein>
<keyword evidence="5 8" id="KW-1133">Transmembrane helix</keyword>
<evidence type="ECO:0000256" key="1">
    <source>
        <dbReference type="ARBA" id="ARBA00004141"/>
    </source>
</evidence>
<accession>A0ABW0RGY3</accession>
<dbReference type="InterPro" id="IPR002524">
    <property type="entry name" value="Cation_efflux"/>
</dbReference>
<feature type="transmembrane region" description="Helical" evidence="8">
    <location>
        <begin position="188"/>
        <end position="205"/>
    </location>
</feature>
<organism evidence="11 12">
    <name type="scientific">Ureibacillus suwonensis</name>
    <dbReference type="NCBI Taxonomy" id="313007"/>
    <lineage>
        <taxon>Bacteria</taxon>
        <taxon>Bacillati</taxon>
        <taxon>Bacillota</taxon>
        <taxon>Bacilli</taxon>
        <taxon>Bacillales</taxon>
        <taxon>Caryophanaceae</taxon>
        <taxon>Ureibacillus</taxon>
    </lineage>
</organism>
<dbReference type="InterPro" id="IPR027470">
    <property type="entry name" value="Cation_efflux_CTD"/>
</dbReference>
<proteinExistence type="inferred from homology"/>
<reference evidence="12" key="1">
    <citation type="journal article" date="2019" name="Int. J. Syst. Evol. Microbiol.">
        <title>The Global Catalogue of Microorganisms (GCM) 10K type strain sequencing project: providing services to taxonomists for standard genome sequencing and annotation.</title>
        <authorList>
            <consortium name="The Broad Institute Genomics Platform"/>
            <consortium name="The Broad Institute Genome Sequencing Center for Infectious Disease"/>
            <person name="Wu L."/>
            <person name="Ma J."/>
        </authorList>
    </citation>
    <scope>NUCLEOTIDE SEQUENCE [LARGE SCALE GENOMIC DNA]</scope>
    <source>
        <strain evidence="12">CCUG 56331</strain>
    </source>
</reference>
<dbReference type="PANTHER" id="PTHR11562">
    <property type="entry name" value="CATION EFFLUX PROTEIN/ ZINC TRANSPORTER"/>
    <property type="match status" value="1"/>
</dbReference>
<dbReference type="PANTHER" id="PTHR11562:SF17">
    <property type="entry name" value="RE54080P-RELATED"/>
    <property type="match status" value="1"/>
</dbReference>
<evidence type="ECO:0000313" key="12">
    <source>
        <dbReference type="Proteomes" id="UP001595978"/>
    </source>
</evidence>
<dbReference type="Gene3D" id="1.20.1510.10">
    <property type="entry name" value="Cation efflux protein transmembrane domain"/>
    <property type="match status" value="1"/>
</dbReference>
<feature type="transmembrane region" description="Helical" evidence="8">
    <location>
        <begin position="21"/>
        <end position="42"/>
    </location>
</feature>
<evidence type="ECO:0000259" key="9">
    <source>
        <dbReference type="Pfam" id="PF01545"/>
    </source>
</evidence>
<comment type="caution">
    <text evidence="11">The sequence shown here is derived from an EMBL/GenBank/DDBJ whole genome shotgun (WGS) entry which is preliminary data.</text>
</comment>
<evidence type="ECO:0000256" key="8">
    <source>
        <dbReference type="SAM" id="Phobius"/>
    </source>
</evidence>
<feature type="transmembrane region" description="Helical" evidence="8">
    <location>
        <begin position="156"/>
        <end position="182"/>
    </location>
</feature>
<dbReference type="InterPro" id="IPR036837">
    <property type="entry name" value="Cation_efflux_CTD_sf"/>
</dbReference>
<dbReference type="InterPro" id="IPR027469">
    <property type="entry name" value="Cation_efflux_TMD_sf"/>
</dbReference>
<keyword evidence="6" id="KW-0406">Ion transport</keyword>
<dbReference type="RefSeq" id="WP_342580459.1">
    <property type="nucleotide sequence ID" value="NZ_JBHSNQ010000179.1"/>
</dbReference>
<dbReference type="SUPFAM" id="SSF161111">
    <property type="entry name" value="Cation efflux protein transmembrane domain-like"/>
    <property type="match status" value="1"/>
</dbReference>
<keyword evidence="12" id="KW-1185">Reference proteome</keyword>
<keyword evidence="7 8" id="KW-0472">Membrane</keyword>
<keyword evidence="4 8" id="KW-0812">Transmembrane</keyword>
<dbReference type="Pfam" id="PF01545">
    <property type="entry name" value="Cation_efflux"/>
    <property type="match status" value="1"/>
</dbReference>
<evidence type="ECO:0000256" key="7">
    <source>
        <dbReference type="ARBA" id="ARBA00023136"/>
    </source>
</evidence>
<dbReference type="InterPro" id="IPR050681">
    <property type="entry name" value="CDF/SLC30A"/>
</dbReference>
<dbReference type="SUPFAM" id="SSF160240">
    <property type="entry name" value="Cation efflux protein cytoplasmic domain-like"/>
    <property type="match status" value="1"/>
</dbReference>
<evidence type="ECO:0000256" key="4">
    <source>
        <dbReference type="ARBA" id="ARBA00022692"/>
    </source>
</evidence>
<evidence type="ECO:0000256" key="5">
    <source>
        <dbReference type="ARBA" id="ARBA00022989"/>
    </source>
</evidence>
<evidence type="ECO:0000256" key="2">
    <source>
        <dbReference type="ARBA" id="ARBA00008873"/>
    </source>
</evidence>
<dbReference type="InterPro" id="IPR058533">
    <property type="entry name" value="Cation_efflux_TM"/>
</dbReference>
<evidence type="ECO:0000256" key="6">
    <source>
        <dbReference type="ARBA" id="ARBA00023065"/>
    </source>
</evidence>
<name>A0ABW0RGY3_9BACL</name>
<feature type="transmembrane region" description="Helical" evidence="8">
    <location>
        <begin position="120"/>
        <end position="144"/>
    </location>
</feature>
<feature type="transmembrane region" description="Helical" evidence="8">
    <location>
        <begin position="54"/>
        <end position="71"/>
    </location>
</feature>
<evidence type="ECO:0000259" key="10">
    <source>
        <dbReference type="Pfam" id="PF16916"/>
    </source>
</evidence>
<feature type="domain" description="Cation efflux protein transmembrane" evidence="9">
    <location>
        <begin position="25"/>
        <end position="213"/>
    </location>
</feature>
<keyword evidence="3" id="KW-0813">Transport</keyword>
<comment type="subcellular location">
    <subcellularLocation>
        <location evidence="1">Membrane</location>
        <topology evidence="1">Multi-pass membrane protein</topology>
    </subcellularLocation>
</comment>
<dbReference type="Proteomes" id="UP001595978">
    <property type="component" value="Unassembled WGS sequence"/>
</dbReference>
<comment type="similarity">
    <text evidence="2">Belongs to the cation diffusion facilitator (CDF) transporter (TC 2.A.4) family. SLC30A subfamily.</text>
</comment>
<dbReference type="NCBIfam" id="TIGR01297">
    <property type="entry name" value="CDF"/>
    <property type="match status" value="1"/>
</dbReference>
<dbReference type="Pfam" id="PF16916">
    <property type="entry name" value="ZT_dimer"/>
    <property type="match status" value="1"/>
</dbReference>
<feature type="transmembrane region" description="Helical" evidence="8">
    <location>
        <begin position="92"/>
        <end position="114"/>
    </location>
</feature>
<feature type="domain" description="Cation efflux protein cytoplasmic" evidence="10">
    <location>
        <begin position="224"/>
        <end position="291"/>
    </location>
</feature>
<evidence type="ECO:0000313" key="11">
    <source>
        <dbReference type="EMBL" id="MFC5542740.1"/>
    </source>
</evidence>